<comment type="function">
    <text evidence="16">Glucanases play a role in cell expansion during growth, in cell-cell fusion during mating, and in spore release during sporulation. This enzyme may be involved in beta-glucan degradation. Active on laminarin and lichenan.</text>
</comment>
<dbReference type="GO" id="GO:0042973">
    <property type="term" value="F:glucan endo-1,3-beta-D-glucosidase activity"/>
    <property type="evidence" value="ECO:0007669"/>
    <property type="project" value="UniProtKB-EC"/>
</dbReference>
<dbReference type="InterPro" id="IPR017853">
    <property type="entry name" value="GH"/>
</dbReference>
<dbReference type="OrthoDB" id="77201at2759"/>
<evidence type="ECO:0000256" key="11">
    <source>
        <dbReference type="ARBA" id="ARBA00023136"/>
    </source>
</evidence>
<keyword evidence="22" id="KW-1185">Reference proteome</keyword>
<evidence type="ECO:0000256" key="4">
    <source>
        <dbReference type="ARBA" id="ARBA00008773"/>
    </source>
</evidence>
<comment type="subcellular location">
    <subcellularLocation>
        <location evidence="3">Cell membrane</location>
        <topology evidence="3">Single-pass type II membrane protein</topology>
    </subcellularLocation>
    <subcellularLocation>
        <location evidence="2">Secreted</location>
        <location evidence="2">Cell wall</location>
    </subcellularLocation>
</comment>
<keyword evidence="13" id="KW-0119">Carbohydrate metabolism</keyword>
<dbReference type="PANTHER" id="PTHR16631:SF17">
    <property type="entry name" value="GLUCAN ENDO-1,3-BETA-GLUCOSIDASE BTGC"/>
    <property type="match status" value="1"/>
</dbReference>
<sequence>LILVTLIVGAIGYYYTHRTPPKYPGVSSAPTGNGAVDGKAPDNTTIIPDPRYSRSFYGIGYTPLNTQYPWCGASLANITEDLKILSQLTPRLRLYGQDCQQADLVLQAIKLLNVKMTVILTVWVDSNDTTFQRQYNSMLNTLKTYGNDGNIEAVSIGNEVLFRKDVTPQVLFQRMMDFRATLQQMNLSKIKVVTSDLGSNISPAMIQATDIVLANVHPFFAGVSAQQGANWTFNYFNQTDATPALPKPAIISEVGWPTANGTNQGAVASVPNLQIIADTFVCEANRRQVPYYFFEAFDEPWKIITGSDMETHWGIMTVDRQLKIKLPNCPVPP</sequence>
<dbReference type="Proteomes" id="UP000789508">
    <property type="component" value="Unassembled WGS sequence"/>
</dbReference>
<evidence type="ECO:0000256" key="10">
    <source>
        <dbReference type="ARBA" id="ARBA00022801"/>
    </source>
</evidence>
<feature type="non-terminal residue" evidence="21">
    <location>
        <position position="333"/>
    </location>
</feature>
<feature type="signal peptide" evidence="20">
    <location>
        <begin position="1"/>
        <end position="18"/>
    </location>
</feature>
<evidence type="ECO:0000256" key="19">
    <source>
        <dbReference type="RuleBase" id="RU004335"/>
    </source>
</evidence>
<evidence type="ECO:0000256" key="9">
    <source>
        <dbReference type="ARBA" id="ARBA00022729"/>
    </source>
</evidence>
<dbReference type="Gene3D" id="3.20.20.80">
    <property type="entry name" value="Glycosidases"/>
    <property type="match status" value="2"/>
</dbReference>
<evidence type="ECO:0000256" key="5">
    <source>
        <dbReference type="ARBA" id="ARBA00012780"/>
    </source>
</evidence>
<proteinExistence type="inferred from homology"/>
<dbReference type="SUPFAM" id="SSF51445">
    <property type="entry name" value="(Trans)glycosidases"/>
    <property type="match status" value="1"/>
</dbReference>
<evidence type="ECO:0000256" key="2">
    <source>
        <dbReference type="ARBA" id="ARBA00004191"/>
    </source>
</evidence>
<keyword evidence="12" id="KW-0325">Glycoprotein</keyword>
<dbReference type="GO" id="GO:0009277">
    <property type="term" value="C:fungal-type cell wall"/>
    <property type="evidence" value="ECO:0007669"/>
    <property type="project" value="TreeGrafter"/>
</dbReference>
<evidence type="ECO:0000256" key="20">
    <source>
        <dbReference type="SAM" id="SignalP"/>
    </source>
</evidence>
<gene>
    <name evidence="21" type="ORF">ALEPTO_LOCUS13232</name>
</gene>
<evidence type="ECO:0000256" key="8">
    <source>
        <dbReference type="ARBA" id="ARBA00022525"/>
    </source>
</evidence>
<dbReference type="InterPro" id="IPR050732">
    <property type="entry name" value="Beta-glucan_modifiers"/>
</dbReference>
<feature type="chain" id="PRO_5040371778" description="glucan endo-1,3-beta-D-glucosidase" evidence="20">
    <location>
        <begin position="19"/>
        <end position="333"/>
    </location>
</feature>
<evidence type="ECO:0000256" key="3">
    <source>
        <dbReference type="ARBA" id="ARBA00004401"/>
    </source>
</evidence>
<evidence type="ECO:0000256" key="18">
    <source>
        <dbReference type="ARBA" id="ARBA00043078"/>
    </source>
</evidence>
<dbReference type="GO" id="GO:0071555">
    <property type="term" value="P:cell wall organization"/>
    <property type="evidence" value="ECO:0007669"/>
    <property type="project" value="UniProtKB-KW"/>
</dbReference>
<keyword evidence="8" id="KW-0964">Secreted</keyword>
<evidence type="ECO:0000256" key="1">
    <source>
        <dbReference type="ARBA" id="ARBA00000382"/>
    </source>
</evidence>
<comment type="similarity">
    <text evidence="4 19">Belongs to the glycosyl hydrolase 17 family.</text>
</comment>
<evidence type="ECO:0000256" key="7">
    <source>
        <dbReference type="ARBA" id="ARBA00022512"/>
    </source>
</evidence>
<keyword evidence="7" id="KW-0134">Cell wall</keyword>
<evidence type="ECO:0000256" key="13">
    <source>
        <dbReference type="ARBA" id="ARBA00023277"/>
    </source>
</evidence>
<evidence type="ECO:0000256" key="16">
    <source>
        <dbReference type="ARBA" id="ARBA00037649"/>
    </source>
</evidence>
<keyword evidence="9 20" id="KW-0732">Signal</keyword>
<comment type="catalytic activity">
    <reaction evidence="1">
        <text>Hydrolysis of (1-&gt;3)-beta-D-glucosidic linkages in (1-&gt;3)-beta-D-glucans.</text>
        <dbReference type="EC" id="3.2.1.39"/>
    </reaction>
</comment>
<dbReference type="GO" id="GO:0005886">
    <property type="term" value="C:plasma membrane"/>
    <property type="evidence" value="ECO:0007669"/>
    <property type="project" value="UniProtKB-SubCell"/>
</dbReference>
<evidence type="ECO:0000313" key="22">
    <source>
        <dbReference type="Proteomes" id="UP000789508"/>
    </source>
</evidence>
<dbReference type="EC" id="3.2.1.39" evidence="5"/>
<keyword evidence="14" id="KW-0961">Cell wall biogenesis/degradation</keyword>
<evidence type="ECO:0000256" key="15">
    <source>
        <dbReference type="ARBA" id="ARBA00023326"/>
    </source>
</evidence>
<feature type="non-terminal residue" evidence="21">
    <location>
        <position position="1"/>
    </location>
</feature>
<organism evidence="21 22">
    <name type="scientific">Ambispora leptoticha</name>
    <dbReference type="NCBI Taxonomy" id="144679"/>
    <lineage>
        <taxon>Eukaryota</taxon>
        <taxon>Fungi</taxon>
        <taxon>Fungi incertae sedis</taxon>
        <taxon>Mucoromycota</taxon>
        <taxon>Glomeromycotina</taxon>
        <taxon>Glomeromycetes</taxon>
        <taxon>Archaeosporales</taxon>
        <taxon>Ambisporaceae</taxon>
        <taxon>Ambispora</taxon>
    </lineage>
</organism>
<evidence type="ECO:0000256" key="14">
    <source>
        <dbReference type="ARBA" id="ARBA00023316"/>
    </source>
</evidence>
<accession>A0A9N9NQK8</accession>
<evidence type="ECO:0000256" key="17">
    <source>
        <dbReference type="ARBA" id="ARBA00042373"/>
    </source>
</evidence>
<dbReference type="AlphaFoldDB" id="A0A9N9NQK8"/>
<keyword evidence="6" id="KW-1003">Cell membrane</keyword>
<dbReference type="GO" id="GO:0000272">
    <property type="term" value="P:polysaccharide catabolic process"/>
    <property type="evidence" value="ECO:0007669"/>
    <property type="project" value="UniProtKB-KW"/>
</dbReference>
<dbReference type="PANTHER" id="PTHR16631">
    <property type="entry name" value="GLUCAN 1,3-BETA-GLUCOSIDASE"/>
    <property type="match status" value="1"/>
</dbReference>
<keyword evidence="15" id="KW-0624">Polysaccharide degradation</keyword>
<dbReference type="InterPro" id="IPR000490">
    <property type="entry name" value="Glyco_hydro_17"/>
</dbReference>
<reference evidence="21" key="1">
    <citation type="submission" date="2021-06" db="EMBL/GenBank/DDBJ databases">
        <authorList>
            <person name="Kallberg Y."/>
            <person name="Tangrot J."/>
            <person name="Rosling A."/>
        </authorList>
    </citation>
    <scope>NUCLEOTIDE SEQUENCE</scope>
    <source>
        <strain evidence="21">FL130A</strain>
    </source>
</reference>
<keyword evidence="11" id="KW-0472">Membrane</keyword>
<name>A0A9N9NQK8_9GLOM</name>
<evidence type="ECO:0000313" key="21">
    <source>
        <dbReference type="EMBL" id="CAG8749097.1"/>
    </source>
</evidence>
<protein>
    <recommendedName>
        <fullName evidence="5">glucan endo-1,3-beta-D-glucosidase</fullName>
        <ecNumber evidence="5">3.2.1.39</ecNumber>
    </recommendedName>
    <alternativeName>
        <fullName evidence="18">Endo-1,3-beta-glucanase btgC</fullName>
    </alternativeName>
    <alternativeName>
        <fullName evidence="17">Laminarinase btgC</fullName>
    </alternativeName>
</protein>
<dbReference type="GO" id="GO:0005576">
    <property type="term" value="C:extracellular region"/>
    <property type="evidence" value="ECO:0007669"/>
    <property type="project" value="TreeGrafter"/>
</dbReference>
<dbReference type="GO" id="GO:0009986">
    <property type="term" value="C:cell surface"/>
    <property type="evidence" value="ECO:0007669"/>
    <property type="project" value="TreeGrafter"/>
</dbReference>
<dbReference type="EMBL" id="CAJVPS010039569">
    <property type="protein sequence ID" value="CAG8749097.1"/>
    <property type="molecule type" value="Genomic_DNA"/>
</dbReference>
<dbReference type="Pfam" id="PF00332">
    <property type="entry name" value="Glyco_hydro_17"/>
    <property type="match status" value="1"/>
</dbReference>
<evidence type="ECO:0000256" key="6">
    <source>
        <dbReference type="ARBA" id="ARBA00022475"/>
    </source>
</evidence>
<evidence type="ECO:0000256" key="12">
    <source>
        <dbReference type="ARBA" id="ARBA00023180"/>
    </source>
</evidence>
<comment type="caution">
    <text evidence="21">The sequence shown here is derived from an EMBL/GenBank/DDBJ whole genome shotgun (WGS) entry which is preliminary data.</text>
</comment>
<keyword evidence="10" id="KW-0378">Hydrolase</keyword>